<keyword evidence="2" id="KW-0812">Transmembrane</keyword>
<feature type="compositionally biased region" description="Basic and acidic residues" evidence="1">
    <location>
        <begin position="95"/>
        <end position="105"/>
    </location>
</feature>
<evidence type="ECO:0000313" key="4">
    <source>
        <dbReference type="Proteomes" id="UP000289954"/>
    </source>
</evidence>
<protein>
    <submittedName>
        <fullName evidence="3">Uncharacterized protein</fullName>
    </submittedName>
</protein>
<keyword evidence="2" id="KW-1133">Transmembrane helix</keyword>
<evidence type="ECO:0000256" key="2">
    <source>
        <dbReference type="SAM" id="Phobius"/>
    </source>
</evidence>
<comment type="caution">
    <text evidence="3">The sequence shown here is derived from an EMBL/GenBank/DDBJ whole genome shotgun (WGS) entry which is preliminary data.</text>
</comment>
<dbReference type="Proteomes" id="UP000289954">
    <property type="component" value="Unassembled WGS sequence"/>
</dbReference>
<accession>A0A402DPB9</accession>
<dbReference type="EMBL" id="BIMR01000062">
    <property type="protein sequence ID" value="GCE75983.1"/>
    <property type="molecule type" value="Genomic_DNA"/>
</dbReference>
<name>A0A402DPB9_9CELL</name>
<keyword evidence="2" id="KW-0472">Membrane</keyword>
<reference evidence="3 4" key="1">
    <citation type="submission" date="2019-01" db="EMBL/GenBank/DDBJ databases">
        <title>Draft genome sequence of Cellulomonas takizawaensis strain TKZ-21.</title>
        <authorList>
            <person name="Yamamura H."/>
            <person name="Hayashi T."/>
            <person name="Hamada M."/>
            <person name="Serisawa Y."/>
            <person name="Matsuyama K."/>
            <person name="Nakagawa Y."/>
            <person name="Otoguro M."/>
            <person name="Yanagida F."/>
            <person name="Hayakawa M."/>
        </authorList>
    </citation>
    <scope>NUCLEOTIDE SEQUENCE [LARGE SCALE GENOMIC DNA]</scope>
    <source>
        <strain evidence="3 4">NBRC12680</strain>
    </source>
</reference>
<organism evidence="3 4">
    <name type="scientific">Cellulomonas biazotea</name>
    <dbReference type="NCBI Taxonomy" id="1709"/>
    <lineage>
        <taxon>Bacteria</taxon>
        <taxon>Bacillati</taxon>
        <taxon>Actinomycetota</taxon>
        <taxon>Actinomycetes</taxon>
        <taxon>Micrococcales</taxon>
        <taxon>Cellulomonadaceae</taxon>
        <taxon>Cellulomonas</taxon>
    </lineage>
</organism>
<gene>
    <name evidence="3" type="ORF">CBZ_10390</name>
</gene>
<feature type="transmembrane region" description="Helical" evidence="2">
    <location>
        <begin position="38"/>
        <end position="61"/>
    </location>
</feature>
<feature type="region of interest" description="Disordered" evidence="1">
    <location>
        <begin position="83"/>
        <end position="105"/>
    </location>
</feature>
<keyword evidence="4" id="KW-1185">Reference proteome</keyword>
<proteinExistence type="predicted"/>
<evidence type="ECO:0000256" key="1">
    <source>
        <dbReference type="SAM" id="MobiDB-lite"/>
    </source>
</evidence>
<sequence>MRDASVSALACATAPTVVLCRAAMWLTVSPERTVYWSSAWAPVPVAVTATAAIASVVPVPVAARRSPSAREVASGVMVVPRGGSEVTRGAGVNEVTKHERSRGNG</sequence>
<dbReference type="AlphaFoldDB" id="A0A402DPB9"/>
<evidence type="ECO:0000313" key="3">
    <source>
        <dbReference type="EMBL" id="GCE75983.1"/>
    </source>
</evidence>